<evidence type="ECO:0000313" key="17">
    <source>
        <dbReference type="EMBL" id="PXV85330.1"/>
    </source>
</evidence>
<evidence type="ECO:0000256" key="4">
    <source>
        <dbReference type="ARBA" id="ARBA00012438"/>
    </source>
</evidence>
<dbReference type="EC" id="2.7.13.3" evidence="4"/>
<keyword evidence="8" id="KW-0808">Transferase</keyword>
<organism evidence="17 20">
    <name type="scientific">Lachnotalea glycerini</name>
    <dbReference type="NCBI Taxonomy" id="1763509"/>
    <lineage>
        <taxon>Bacteria</taxon>
        <taxon>Bacillati</taxon>
        <taxon>Bacillota</taxon>
        <taxon>Clostridia</taxon>
        <taxon>Lachnospirales</taxon>
        <taxon>Lachnospiraceae</taxon>
        <taxon>Lachnotalea</taxon>
    </lineage>
</organism>
<evidence type="ECO:0000256" key="7">
    <source>
        <dbReference type="ARBA" id="ARBA00022490"/>
    </source>
</evidence>
<evidence type="ECO:0000256" key="1">
    <source>
        <dbReference type="ARBA" id="ARBA00000085"/>
    </source>
</evidence>
<dbReference type="GO" id="GO:0051539">
    <property type="term" value="F:4 iron, 4 sulfur cluster binding"/>
    <property type="evidence" value="ECO:0007669"/>
    <property type="project" value="UniProtKB-KW"/>
</dbReference>
<keyword evidence="19" id="KW-1185">Reference proteome</keyword>
<comment type="cofactor">
    <cofactor evidence="2">
        <name>[4Fe-4S] cluster</name>
        <dbReference type="ChEBI" id="CHEBI:49883"/>
    </cofactor>
</comment>
<dbReference type="PRINTS" id="PR00344">
    <property type="entry name" value="BCTRLSENSOR"/>
</dbReference>
<dbReference type="InterPro" id="IPR036890">
    <property type="entry name" value="HATPase_C_sf"/>
</dbReference>
<reference evidence="18" key="3">
    <citation type="submission" date="2018-07" db="EMBL/GenBank/DDBJ databases">
        <authorList>
            <person name="Quirk P.G."/>
            <person name="Krulwich T.A."/>
        </authorList>
    </citation>
    <scope>NUCLEOTIDE SEQUENCE</scope>
    <source>
        <strain evidence="18">CCRI-19302</strain>
    </source>
</reference>
<keyword evidence="11" id="KW-0408">Iron</keyword>
<keyword evidence="12" id="KW-0902">Two-component regulatory system</keyword>
<dbReference type="CDD" id="cd16917">
    <property type="entry name" value="HATPase_UhpB-NarQ-NarX-like"/>
    <property type="match status" value="1"/>
</dbReference>
<dbReference type="GO" id="GO:0046983">
    <property type="term" value="F:protein dimerization activity"/>
    <property type="evidence" value="ECO:0007669"/>
    <property type="project" value="InterPro"/>
</dbReference>
<comment type="function">
    <text evidence="14">Member of the two-component regulatory system NreB/NreC involved in the control of dissimilatory nitrate/nitrite reduction in response to oxygen. NreB functions as a direct oxygen sensor histidine kinase which is autophosphorylated, in the absence of oxygen, probably at the conserved histidine residue, and transfers its phosphate group probably to a conserved aspartate residue of NreC. NreB/NreC activates the expression of the nitrate (narGHJI) and nitrite (nir) reductase operons, as well as the putative nitrate transporter gene narT.</text>
</comment>
<dbReference type="PROSITE" id="PS50109">
    <property type="entry name" value="HIS_KIN"/>
    <property type="match status" value="1"/>
</dbReference>
<keyword evidence="6" id="KW-0004">4Fe-4S</keyword>
<comment type="catalytic activity">
    <reaction evidence="1">
        <text>ATP + protein L-histidine = ADP + protein N-phospho-L-histidine.</text>
        <dbReference type="EC" id="2.7.13.3"/>
    </reaction>
</comment>
<sequence>MIKNIKEENSELECFKELNDFINKICNETLIEKDELLLSYNKNSKTINEIESKILSLQNDISCDQNIFNPCYSNKEKEINLNYLISEKTRIIELNNKIQKKIDTINKNSSEMDVIINKIKNKSYQEYLSNCKDNGKFKIEILRSQELERKRIARDIHDTVIQKLTNLIHKSEFTLKVMDIDSIRAKLELMTISNNLRDVIDEMRDIIYNLRPMAFDDIGIDVIIERELSKLKENGIDVKYEVEGEYGNIDQVVSLTLIRIIQEACNNVLKHSKCTVLCVKILYTKNSIEVIIKDNGVGFEISNNCGIVYESKSGFGLSMMRERVYLLSGKINFKSSANEGTQICFKVPKSFREEVKNAN</sequence>
<keyword evidence="9" id="KW-0479">Metal-binding</keyword>
<dbReference type="GO" id="GO:0005737">
    <property type="term" value="C:cytoplasm"/>
    <property type="evidence" value="ECO:0007669"/>
    <property type="project" value="UniProtKB-SubCell"/>
</dbReference>
<dbReference type="AlphaFoldDB" id="A0A255I757"/>
<evidence type="ECO:0000259" key="16">
    <source>
        <dbReference type="PROSITE" id="PS50109"/>
    </source>
</evidence>
<dbReference type="SUPFAM" id="SSF55874">
    <property type="entry name" value="ATPase domain of HSP90 chaperone/DNA topoisomerase II/histidine kinase"/>
    <property type="match status" value="1"/>
</dbReference>
<evidence type="ECO:0000256" key="9">
    <source>
        <dbReference type="ARBA" id="ARBA00022723"/>
    </source>
</evidence>
<feature type="domain" description="Histidine kinase" evidence="16">
    <location>
        <begin position="155"/>
        <end position="351"/>
    </location>
</feature>
<accession>A0A255I757</accession>
<dbReference type="InterPro" id="IPR003594">
    <property type="entry name" value="HATPase_dom"/>
</dbReference>
<dbReference type="GO" id="GO:0000155">
    <property type="term" value="F:phosphorelay sensor kinase activity"/>
    <property type="evidence" value="ECO:0007669"/>
    <property type="project" value="InterPro"/>
</dbReference>
<dbReference type="OrthoDB" id="9781904at2"/>
<name>A0A255I757_9FIRM</name>
<dbReference type="GO" id="GO:0016020">
    <property type="term" value="C:membrane"/>
    <property type="evidence" value="ECO:0007669"/>
    <property type="project" value="InterPro"/>
</dbReference>
<protein>
    <recommendedName>
        <fullName evidence="5">Oxygen sensor histidine kinase NreB</fullName>
        <ecNumber evidence="4">2.7.13.3</ecNumber>
    </recommendedName>
    <alternativeName>
        <fullName evidence="15">Nitrogen regulation protein B</fullName>
    </alternativeName>
</protein>
<evidence type="ECO:0000256" key="11">
    <source>
        <dbReference type="ARBA" id="ARBA00023004"/>
    </source>
</evidence>
<evidence type="ECO:0000313" key="19">
    <source>
        <dbReference type="Proteomes" id="UP000216411"/>
    </source>
</evidence>
<dbReference type="Pfam" id="PF07730">
    <property type="entry name" value="HisKA_3"/>
    <property type="match status" value="1"/>
</dbReference>
<dbReference type="InterPro" id="IPR011712">
    <property type="entry name" value="Sig_transdc_His_kin_sub3_dim/P"/>
</dbReference>
<keyword evidence="7" id="KW-0963">Cytoplasm</keyword>
<reference evidence="18 19" key="1">
    <citation type="journal article" date="2017" name="Genome Announc.">
        <title>Draft Genome Sequence of a Sporulating and Motile Strain of Lachnotalea glycerini Isolated from Water in Quebec City, Canada.</title>
        <authorList>
            <person name="Maheux A.F."/>
            <person name="Boudreau D.K."/>
            <person name="Berube E."/>
            <person name="Boissinot M."/>
            <person name="Raymond F."/>
            <person name="Brodeur S."/>
            <person name="Corbeil J."/>
            <person name="Isabel S."/>
            <person name="Omar R.F."/>
            <person name="Bergeron M.G."/>
        </authorList>
    </citation>
    <scope>NUCLEOTIDE SEQUENCE [LARGE SCALE GENOMIC DNA]</scope>
    <source>
        <strain evidence="18 19">CCRI-19302</strain>
    </source>
</reference>
<evidence type="ECO:0000313" key="18">
    <source>
        <dbReference type="EMBL" id="RDY30217.1"/>
    </source>
</evidence>
<evidence type="ECO:0000256" key="12">
    <source>
        <dbReference type="ARBA" id="ARBA00023012"/>
    </source>
</evidence>
<dbReference type="Gene3D" id="3.30.565.10">
    <property type="entry name" value="Histidine kinase-like ATPase, C-terminal domain"/>
    <property type="match status" value="1"/>
</dbReference>
<evidence type="ECO:0000313" key="20">
    <source>
        <dbReference type="Proteomes" id="UP000247523"/>
    </source>
</evidence>
<evidence type="ECO:0000256" key="3">
    <source>
        <dbReference type="ARBA" id="ARBA00004496"/>
    </source>
</evidence>
<comment type="subcellular location">
    <subcellularLocation>
        <location evidence="3">Cytoplasm</location>
    </subcellularLocation>
</comment>
<dbReference type="Pfam" id="PF02518">
    <property type="entry name" value="HATPase_c"/>
    <property type="match status" value="1"/>
</dbReference>
<evidence type="ECO:0000256" key="6">
    <source>
        <dbReference type="ARBA" id="ARBA00022485"/>
    </source>
</evidence>
<keyword evidence="10 17" id="KW-0418">Kinase</keyword>
<dbReference type="PANTHER" id="PTHR24421">
    <property type="entry name" value="NITRATE/NITRITE SENSOR PROTEIN NARX-RELATED"/>
    <property type="match status" value="1"/>
</dbReference>
<dbReference type="InterPro" id="IPR004358">
    <property type="entry name" value="Sig_transdc_His_kin-like_C"/>
</dbReference>
<evidence type="ECO:0000256" key="10">
    <source>
        <dbReference type="ARBA" id="ARBA00022777"/>
    </source>
</evidence>
<evidence type="ECO:0000256" key="2">
    <source>
        <dbReference type="ARBA" id="ARBA00001966"/>
    </source>
</evidence>
<evidence type="ECO:0000256" key="5">
    <source>
        <dbReference type="ARBA" id="ARBA00017322"/>
    </source>
</evidence>
<evidence type="ECO:0000256" key="8">
    <source>
        <dbReference type="ARBA" id="ARBA00022679"/>
    </source>
</evidence>
<proteinExistence type="predicted"/>
<dbReference type="PANTHER" id="PTHR24421:SF55">
    <property type="entry name" value="SENSOR HISTIDINE KINASE YDFH"/>
    <property type="match status" value="1"/>
</dbReference>
<dbReference type="Proteomes" id="UP000247523">
    <property type="component" value="Unassembled WGS sequence"/>
</dbReference>
<dbReference type="Proteomes" id="UP000216411">
    <property type="component" value="Unassembled WGS sequence"/>
</dbReference>
<dbReference type="InterPro" id="IPR005467">
    <property type="entry name" value="His_kinase_dom"/>
</dbReference>
<dbReference type="Gene3D" id="1.20.5.1930">
    <property type="match status" value="1"/>
</dbReference>
<evidence type="ECO:0000256" key="13">
    <source>
        <dbReference type="ARBA" id="ARBA00023014"/>
    </source>
</evidence>
<gene>
    <name evidence="17" type="ORF">C8E03_11840</name>
    <name evidence="18" type="ORF">CG710_015790</name>
</gene>
<comment type="caution">
    <text evidence="17">The sequence shown here is derived from an EMBL/GenBank/DDBJ whole genome shotgun (WGS) entry which is preliminary data.</text>
</comment>
<dbReference type="EMBL" id="NOKA02000044">
    <property type="protein sequence ID" value="RDY30217.1"/>
    <property type="molecule type" value="Genomic_DNA"/>
</dbReference>
<reference evidence="17 20" key="2">
    <citation type="submission" date="2018-05" db="EMBL/GenBank/DDBJ databases">
        <title>Genomic Encyclopedia of Type Strains, Phase IV (KMG-IV): sequencing the most valuable type-strain genomes for metagenomic binning, comparative biology and taxonomic classification.</title>
        <authorList>
            <person name="Goeker M."/>
        </authorList>
    </citation>
    <scope>NUCLEOTIDE SEQUENCE [LARGE SCALE GENOMIC DNA]</scope>
    <source>
        <strain evidence="17 20">DSM 28816</strain>
    </source>
</reference>
<dbReference type="InterPro" id="IPR050482">
    <property type="entry name" value="Sensor_HK_TwoCompSys"/>
</dbReference>
<evidence type="ECO:0000256" key="15">
    <source>
        <dbReference type="ARBA" id="ARBA00030800"/>
    </source>
</evidence>
<dbReference type="GO" id="GO:0046872">
    <property type="term" value="F:metal ion binding"/>
    <property type="evidence" value="ECO:0007669"/>
    <property type="project" value="UniProtKB-KW"/>
</dbReference>
<dbReference type="EMBL" id="QICS01000018">
    <property type="protein sequence ID" value="PXV85330.1"/>
    <property type="molecule type" value="Genomic_DNA"/>
</dbReference>
<keyword evidence="13" id="KW-0411">Iron-sulfur</keyword>
<dbReference type="RefSeq" id="WP_094379147.1">
    <property type="nucleotide sequence ID" value="NZ_NOKA02000044.1"/>
</dbReference>
<evidence type="ECO:0000256" key="14">
    <source>
        <dbReference type="ARBA" id="ARBA00024827"/>
    </source>
</evidence>